<protein>
    <recommendedName>
        <fullName evidence="4">L-lactate permease</fullName>
    </recommendedName>
</protein>
<keyword evidence="1" id="KW-0472">Membrane</keyword>
<reference evidence="3" key="1">
    <citation type="submission" date="2019-06" db="EMBL/GenBank/DDBJ databases">
        <title>Whole-Genome Sequence of Bradyrhizobium sp. 3 Strain 65S1MB.</title>
        <authorList>
            <person name="Bromfield E.S.P."/>
            <person name="Cloutier S."/>
            <person name="Nguyen H.D.T."/>
        </authorList>
    </citation>
    <scope>NUCLEOTIDE SEQUENCE [LARGE SCALE GENOMIC DNA]</scope>
    <source>
        <strain evidence="3">65S1MB</strain>
    </source>
</reference>
<reference evidence="2 3" key="2">
    <citation type="journal article" date="2020" name="Int. J. Syst. Evol. Microbiol.">
        <title>Description and complete genome sequences of Bradyrhizobium symbiodeficiens sp. nov., a non-symbiotic bacterium associated with legumes native to Canada.</title>
        <authorList>
            <person name="Bromfield E.S.P."/>
            <person name="Cloutier S."/>
            <person name="Nguyen H.D.T."/>
        </authorList>
    </citation>
    <scope>NUCLEOTIDE SEQUENCE [LARGE SCALE GENOMIC DNA]</scope>
    <source>
        <strain evidence="2 3">65S1MB</strain>
    </source>
</reference>
<keyword evidence="1" id="KW-0812">Transmembrane</keyword>
<dbReference type="EMBL" id="CP041090">
    <property type="protein sequence ID" value="WWE88596.1"/>
    <property type="molecule type" value="Genomic_DNA"/>
</dbReference>
<feature type="transmembrane region" description="Helical" evidence="1">
    <location>
        <begin position="30"/>
        <end position="49"/>
    </location>
</feature>
<keyword evidence="3" id="KW-1185">Reference proteome</keyword>
<organism evidence="2 3">
    <name type="scientific">Bradyrhizobium symbiodeficiens</name>
    <dbReference type="NCBI Taxonomy" id="1404367"/>
    <lineage>
        <taxon>Bacteria</taxon>
        <taxon>Pseudomonadati</taxon>
        <taxon>Pseudomonadota</taxon>
        <taxon>Alphaproteobacteria</taxon>
        <taxon>Hyphomicrobiales</taxon>
        <taxon>Nitrobacteraceae</taxon>
        <taxon>Bradyrhizobium</taxon>
    </lineage>
</organism>
<proteinExistence type="predicted"/>
<accession>A0ABZ2F1R5</accession>
<dbReference type="Proteomes" id="UP000319298">
    <property type="component" value="Chromosome"/>
</dbReference>
<evidence type="ECO:0000313" key="2">
    <source>
        <dbReference type="EMBL" id="WWE88596.1"/>
    </source>
</evidence>
<evidence type="ECO:0000256" key="1">
    <source>
        <dbReference type="SAM" id="Phobius"/>
    </source>
</evidence>
<evidence type="ECO:0008006" key="4">
    <source>
        <dbReference type="Google" id="ProtNLM"/>
    </source>
</evidence>
<keyword evidence="1" id="KW-1133">Transmembrane helix</keyword>
<dbReference type="RefSeq" id="WP_162859475.1">
    <property type="nucleotide sequence ID" value="NZ_CP041090.2"/>
</dbReference>
<name>A0ABZ2F1R5_9BRAD</name>
<evidence type="ECO:0000313" key="3">
    <source>
        <dbReference type="Proteomes" id="UP000319298"/>
    </source>
</evidence>
<sequence length="55" mass="5704">MSDAQIGLMTATPIIIVFAIVLWRMGVLSTVATVSAVSLSVAIATVLFTTQSPLP</sequence>
<feature type="transmembrane region" description="Helical" evidence="1">
    <location>
        <begin position="6"/>
        <end position="23"/>
    </location>
</feature>
<gene>
    <name evidence="2" type="ORF">FJN17_34195</name>
</gene>